<keyword evidence="4" id="KW-1185">Reference proteome</keyword>
<accession>A0ABU6RHK1</accession>
<evidence type="ECO:0000313" key="4">
    <source>
        <dbReference type="Proteomes" id="UP001341840"/>
    </source>
</evidence>
<dbReference type="EMBL" id="JASCZI010030522">
    <property type="protein sequence ID" value="MED6123334.1"/>
    <property type="molecule type" value="Genomic_DNA"/>
</dbReference>
<comment type="caution">
    <text evidence="3">The sequence shown here is derived from an EMBL/GenBank/DDBJ whole genome shotgun (WGS) entry which is preliminary data.</text>
</comment>
<evidence type="ECO:0000313" key="3">
    <source>
        <dbReference type="EMBL" id="MED6123334.1"/>
    </source>
</evidence>
<sequence length="433" mass="47848">MFTSKLSANLLVVVASFLSDQPPKQICADFEQNSVPEFQEQESEAEIDEGDAATIQNATKFLENSDQEIANTDQELTTDPTQFHQIQEITNLNFQFQIQTELAPAYQKPESSIKFWDSEITTSEQSKSETEFQILNISSTHQEEEWNSANTKDQNQEDKDELDARRVYRGLEDRSTTVAVQRPPPEPPDLYLFEVRDGEPPDLNSIAVGECELASAMVSAGARSCRPDDLMDPVTGIQRGTEDSAIAKGNLMEVGSADLTRSSSTVVGAFAEGMWTVANRRTAAAVADIDFRARLLRQVFLLNLPPLLAAILPWDCDGGVRTEKKQEVVAVTNARTIERQWRCVDKGSFCSSGSGGAVGSKLRGRLGSSWVVVDSRKKKEAVIDVSLGMGKGVLSLFLDVSEGERWTPNLELGHYHVLQAQMKLHQFGSIEIN</sequence>
<proteinExistence type="predicted"/>
<protein>
    <submittedName>
        <fullName evidence="3">Uncharacterized protein</fullName>
    </submittedName>
</protein>
<dbReference type="Proteomes" id="UP001341840">
    <property type="component" value="Unassembled WGS sequence"/>
</dbReference>
<evidence type="ECO:0000256" key="2">
    <source>
        <dbReference type="SAM" id="SignalP"/>
    </source>
</evidence>
<name>A0ABU6RHK1_9FABA</name>
<gene>
    <name evidence="3" type="ORF">PIB30_048205</name>
</gene>
<feature type="signal peptide" evidence="2">
    <location>
        <begin position="1"/>
        <end position="16"/>
    </location>
</feature>
<feature type="region of interest" description="Disordered" evidence="1">
    <location>
        <begin position="140"/>
        <end position="162"/>
    </location>
</feature>
<evidence type="ECO:0000256" key="1">
    <source>
        <dbReference type="SAM" id="MobiDB-lite"/>
    </source>
</evidence>
<keyword evidence="2" id="KW-0732">Signal</keyword>
<organism evidence="3 4">
    <name type="scientific">Stylosanthes scabra</name>
    <dbReference type="NCBI Taxonomy" id="79078"/>
    <lineage>
        <taxon>Eukaryota</taxon>
        <taxon>Viridiplantae</taxon>
        <taxon>Streptophyta</taxon>
        <taxon>Embryophyta</taxon>
        <taxon>Tracheophyta</taxon>
        <taxon>Spermatophyta</taxon>
        <taxon>Magnoliopsida</taxon>
        <taxon>eudicotyledons</taxon>
        <taxon>Gunneridae</taxon>
        <taxon>Pentapetalae</taxon>
        <taxon>rosids</taxon>
        <taxon>fabids</taxon>
        <taxon>Fabales</taxon>
        <taxon>Fabaceae</taxon>
        <taxon>Papilionoideae</taxon>
        <taxon>50 kb inversion clade</taxon>
        <taxon>dalbergioids sensu lato</taxon>
        <taxon>Dalbergieae</taxon>
        <taxon>Pterocarpus clade</taxon>
        <taxon>Stylosanthes</taxon>
    </lineage>
</organism>
<feature type="chain" id="PRO_5046630421" evidence="2">
    <location>
        <begin position="17"/>
        <end position="433"/>
    </location>
</feature>
<reference evidence="3 4" key="1">
    <citation type="journal article" date="2023" name="Plants (Basel)">
        <title>Bridging the Gap: Combining Genomics and Transcriptomics Approaches to Understand Stylosanthes scabra, an Orphan Legume from the Brazilian Caatinga.</title>
        <authorList>
            <person name="Ferreira-Neto J.R.C."/>
            <person name="da Silva M.D."/>
            <person name="Binneck E."/>
            <person name="de Melo N.F."/>
            <person name="da Silva R.H."/>
            <person name="de Melo A.L.T.M."/>
            <person name="Pandolfi V."/>
            <person name="Bustamante F.O."/>
            <person name="Brasileiro-Vidal A.C."/>
            <person name="Benko-Iseppon A.M."/>
        </authorList>
    </citation>
    <scope>NUCLEOTIDE SEQUENCE [LARGE SCALE GENOMIC DNA]</scope>
    <source>
        <tissue evidence="3">Leaves</tissue>
    </source>
</reference>